<evidence type="ECO:0000256" key="4">
    <source>
        <dbReference type="SAM" id="Phobius"/>
    </source>
</evidence>
<organism evidence="6 7">
    <name type="scientific">Cafeteria roenbergensis</name>
    <name type="common">Marine flagellate</name>
    <dbReference type="NCBI Taxonomy" id="33653"/>
    <lineage>
        <taxon>Eukaryota</taxon>
        <taxon>Sar</taxon>
        <taxon>Stramenopiles</taxon>
        <taxon>Bigyra</taxon>
        <taxon>Opalozoa</taxon>
        <taxon>Bicosoecida</taxon>
        <taxon>Cafeteriaceae</taxon>
        <taxon>Cafeteria</taxon>
    </lineage>
</organism>
<dbReference type="SUPFAM" id="SSF109604">
    <property type="entry name" value="HD-domain/PDEase-like"/>
    <property type="match status" value="1"/>
</dbReference>
<feature type="compositionally biased region" description="Polar residues" evidence="3">
    <location>
        <begin position="786"/>
        <end position="798"/>
    </location>
</feature>
<feature type="region of interest" description="Disordered" evidence="3">
    <location>
        <begin position="754"/>
        <end position="883"/>
    </location>
</feature>
<feature type="transmembrane region" description="Helical" evidence="4">
    <location>
        <begin position="20"/>
        <end position="40"/>
    </location>
</feature>
<feature type="compositionally biased region" description="Polar residues" evidence="3">
    <location>
        <begin position="1755"/>
        <end position="1765"/>
    </location>
</feature>
<feature type="compositionally biased region" description="Low complexity" evidence="3">
    <location>
        <begin position="1055"/>
        <end position="1067"/>
    </location>
</feature>
<name>A0A5A8DK39_CAFRO</name>
<proteinExistence type="predicted"/>
<feature type="transmembrane region" description="Helical" evidence="4">
    <location>
        <begin position="65"/>
        <end position="89"/>
    </location>
</feature>
<feature type="compositionally biased region" description="Polar residues" evidence="3">
    <location>
        <begin position="592"/>
        <end position="601"/>
    </location>
</feature>
<dbReference type="CDD" id="cd00077">
    <property type="entry name" value="HDc"/>
    <property type="match status" value="1"/>
</dbReference>
<dbReference type="SMART" id="SM00471">
    <property type="entry name" value="HDc"/>
    <property type="match status" value="1"/>
</dbReference>
<dbReference type="PROSITE" id="PS51845">
    <property type="entry name" value="PDEASE_I_2"/>
    <property type="match status" value="1"/>
</dbReference>
<feature type="compositionally biased region" description="Low complexity" evidence="3">
    <location>
        <begin position="454"/>
        <end position="469"/>
    </location>
</feature>
<feature type="compositionally biased region" description="Polar residues" evidence="3">
    <location>
        <begin position="902"/>
        <end position="913"/>
    </location>
</feature>
<feature type="domain" description="PDEase" evidence="5">
    <location>
        <begin position="1160"/>
        <end position="1559"/>
    </location>
</feature>
<comment type="caution">
    <text evidence="6">The sequence shown here is derived from an EMBL/GenBank/DDBJ whole genome shotgun (WGS) entry which is preliminary data.</text>
</comment>
<dbReference type="InterPro" id="IPR003607">
    <property type="entry name" value="HD/PDEase_dom"/>
</dbReference>
<feature type="compositionally biased region" description="Polar residues" evidence="3">
    <location>
        <begin position="620"/>
        <end position="638"/>
    </location>
</feature>
<feature type="region of interest" description="Disordered" evidence="3">
    <location>
        <begin position="1610"/>
        <end position="1768"/>
    </location>
</feature>
<dbReference type="Proteomes" id="UP000325113">
    <property type="component" value="Unassembled WGS sequence"/>
</dbReference>
<dbReference type="PANTHER" id="PTHR11347">
    <property type="entry name" value="CYCLIC NUCLEOTIDE PHOSPHODIESTERASE"/>
    <property type="match status" value="1"/>
</dbReference>
<evidence type="ECO:0000256" key="3">
    <source>
        <dbReference type="SAM" id="MobiDB-lite"/>
    </source>
</evidence>
<feature type="region of interest" description="Disordered" evidence="3">
    <location>
        <begin position="526"/>
        <end position="713"/>
    </location>
</feature>
<dbReference type="GO" id="GO:0046872">
    <property type="term" value="F:metal ion binding"/>
    <property type="evidence" value="ECO:0007669"/>
    <property type="project" value="UniProtKB-KW"/>
</dbReference>
<feature type="transmembrane region" description="Helical" evidence="4">
    <location>
        <begin position="159"/>
        <end position="182"/>
    </location>
</feature>
<keyword evidence="4" id="KW-0472">Membrane</keyword>
<feature type="compositionally biased region" description="Low complexity" evidence="3">
    <location>
        <begin position="1784"/>
        <end position="1801"/>
    </location>
</feature>
<feature type="compositionally biased region" description="Low complexity" evidence="3">
    <location>
        <begin position="991"/>
        <end position="1005"/>
    </location>
</feature>
<feature type="region of interest" description="Disordered" evidence="3">
    <location>
        <begin position="429"/>
        <end position="474"/>
    </location>
</feature>
<feature type="compositionally biased region" description="Acidic residues" evidence="3">
    <location>
        <begin position="1380"/>
        <end position="1393"/>
    </location>
</feature>
<feature type="region of interest" description="Disordered" evidence="3">
    <location>
        <begin position="1782"/>
        <end position="1882"/>
    </location>
</feature>
<accession>A0A5A8DK39</accession>
<dbReference type="Pfam" id="PF00233">
    <property type="entry name" value="PDEase_I"/>
    <property type="match status" value="1"/>
</dbReference>
<feature type="compositionally biased region" description="Polar residues" evidence="3">
    <location>
        <begin position="1654"/>
        <end position="1670"/>
    </location>
</feature>
<feature type="compositionally biased region" description="Gly residues" evidence="3">
    <location>
        <begin position="1610"/>
        <end position="1627"/>
    </location>
</feature>
<sequence length="2010" mass="205794">MLEQSWLALRERTLQEILPWGWVATALCVAQVAVIVFAVAGRESIVVQPPGGGQPLPVSPPMDKLANALFVACLGIAPVLVGMAALACLGRGFAADGVSAFAGELEYIAVWAKTPVPRSKVAPASGSVQRASRRSQPGVGCEEQDQGANRLARRHYPHLAASIRVASIALSMVVTLLDYAWIGGFGPLAFVPNVALCTAALIAALPTRLGGVVHCAVVAVATGASLALDAAARPGAGAGLSVTVSLPGAATAATLFAVFVPALATVALSRVESFLRDLLAQRVLVERERHLHRHEVSLLRRAFHAKKVAKLDASRFPGPLQLAVEQLLRLTKEEPHLRRHLHDVLTIVGDSLGLASNSVRRDILKLVPKASRGHTGHLGMSQLGSMDSKLGSPPAGALYASTGDGQHLALPMDDAALGYLGPAEKSFRNAMQTKERRRSSVHRRGSIQQHRGRGASSVSAAASRRGSAATTFVGAPDQPYDAGAVAIADADEDAMLEGFGVKLDQATAEWIVSVLSPWHGGLGAGGRAGSGLDQEAPFAQAGPGHPAITGVGAQEGPSAGASSGVVDQGPHTASDSGHRLLRRGSYDGAGGQRQSTSSAATPPSLKGQGATSRAPLPGQVLSSAGLSPQITQSSTPSNLGRPAGSMRRHSVGITVHPSGSALRGSHSSATSTRHSMEQSPVGALADSAIAEAQSAGGTWREPPGTGVDVTDSHAATGQQQPDAFGFAADGQEDEADGPTGLSVLEFGADGSLQAVSDSDASKSGPASSAARGGLPASGGRPLVSSVAGNSGTSNTWSASAGRDGMGSTKPSFRVVVRKPPGEGSSLGSGLLPPPDVASLPLSAAGGPDDSPSAELPVAGGQVDPASLPADGAGDTEGGSPRADAEGVTMYVFGAGKGGSFSHVAQGSSGSTTPRDADGQLRKSPGFASSGSLHAADSADAIPPDAGGDCSGGGAKAPVAPSPLRKQIATPVVLPSTSSGDGHRDVTDPKSAADSSAADLAVAEAMEGADDGGSSLVSSSAHEDGSAPGTSGGDHPPVRIIVSAQSPAGQSPMPSAQARAAQGKAAAQPLMQSLADVQAAASRRKHMSKQPKPVPHSRAAAKRRGPRAPTIARPRVVPGTESHAVPEVAPAEPQVAGIAASRARGGGQAREAANGSALVPRPLRDPSRQHAAIVKHLNTMGDPGFDVDVLASLTEQQPLLFVSIHLFGKLRLGEITGADGQRFQLFVRAIERSYDPLVPYHFSSHAADVLASCYRLLRGFCGERPLEMTGIELLALVVAAIIHDAGHPGVDNTYLITHSDPLAIDFNDRSPLENYHLASSFHLMRVPALDFSHPLSAGDWTDLRRDVIDLVLATDMARSISITERFKVAMLLGKAGRDSMLDEEQEGGGDDGDDGSNASGQRHADGSEHSGGEGYGSEPGSERSRQEGAPDGDDGSSSSAQTEEDEEALRERALLPRQVLLKCADIGHVWKPTHLHLKWSYRVQEEFMRQGDRERASGITTVPNVRDRSKLSGMPVGQVFFLKLIAKPVVSLWCQFANDAGPPALLAKNHRYWTRCVQERISPQQSDLDAVNPPPTEALIIPMAANGRAVTAPATAALHVSRFTVMDGGPQAGGGCGGRDGAGGGGPAGVAPHSVPSLARASPQELPMPPLLGGLSQTPTDRSSRAGSSPQGVRLPWQLAQRAAHGQWADLPSPSDQDPPAAAQLHRAVSDPASTPRHARSSGEPQGGSTSRSERPLAGSGLGSTRLSDERHRGQPGTSSGASSQPGPALHVHANVRRALASVRTPGGSSGSSLGQPLTSSGDQSSPGTIAVPLSALPETPAGASGEQGETSHPAASRADGRSFRFADSGQARAGVGGYRDTGGSADDSFISSRGGEGAGDGGDSAALGSFAAGRASELADHDLMGIGSFRNADVDGSFYADHYLRTASQATGASSARAFDVVGQAPGDRFNSHPLAMPKGGPSAQVPAGPDVGVVMLGVAGRETSRLRGASLHRKQTWRAIRDMVDQADG</sequence>
<dbReference type="Gene3D" id="1.10.1300.10">
    <property type="entry name" value="3'5'-cyclic nucleotide phosphodiesterase, catalytic domain"/>
    <property type="match status" value="1"/>
</dbReference>
<feature type="compositionally biased region" description="Low complexity" evidence="3">
    <location>
        <begin position="934"/>
        <end position="947"/>
    </location>
</feature>
<keyword evidence="2" id="KW-0378">Hydrolase</keyword>
<evidence type="ECO:0000313" key="6">
    <source>
        <dbReference type="EMBL" id="KAA0165489.1"/>
    </source>
</evidence>
<keyword evidence="4" id="KW-0812">Transmembrane</keyword>
<evidence type="ECO:0000259" key="5">
    <source>
        <dbReference type="PROSITE" id="PS51845"/>
    </source>
</evidence>
<feature type="transmembrane region" description="Helical" evidence="4">
    <location>
        <begin position="212"/>
        <end position="232"/>
    </location>
</feature>
<keyword evidence="4" id="KW-1133">Transmembrane helix</keyword>
<dbReference type="GO" id="GO:0004114">
    <property type="term" value="F:3',5'-cyclic-nucleotide phosphodiesterase activity"/>
    <property type="evidence" value="ECO:0007669"/>
    <property type="project" value="InterPro"/>
</dbReference>
<evidence type="ECO:0000256" key="2">
    <source>
        <dbReference type="ARBA" id="ARBA00022801"/>
    </source>
</evidence>
<feature type="compositionally biased region" description="Polar residues" evidence="3">
    <location>
        <begin position="1042"/>
        <end position="1053"/>
    </location>
</feature>
<feature type="region of interest" description="Disordered" evidence="3">
    <location>
        <begin position="898"/>
        <end position="1123"/>
    </location>
</feature>
<dbReference type="EMBL" id="VLTM01000012">
    <property type="protein sequence ID" value="KAA0165489.1"/>
    <property type="molecule type" value="Genomic_DNA"/>
</dbReference>
<evidence type="ECO:0000256" key="1">
    <source>
        <dbReference type="ARBA" id="ARBA00022723"/>
    </source>
</evidence>
<reference evidence="6 7" key="1">
    <citation type="submission" date="2019-07" db="EMBL/GenBank/DDBJ databases">
        <title>Genomes of Cafeteria roenbergensis.</title>
        <authorList>
            <person name="Fischer M.G."/>
            <person name="Hackl T."/>
            <person name="Roman M."/>
        </authorList>
    </citation>
    <scope>NUCLEOTIDE SEQUENCE [LARGE SCALE GENOMIC DNA]</scope>
    <source>
        <strain evidence="6 7">Cflag</strain>
    </source>
</reference>
<keyword evidence="1" id="KW-0479">Metal-binding</keyword>
<feature type="region of interest" description="Disordered" evidence="3">
    <location>
        <begin position="1380"/>
        <end position="1448"/>
    </location>
</feature>
<feature type="compositionally biased region" description="Basic residues" evidence="3">
    <location>
        <begin position="435"/>
        <end position="453"/>
    </location>
</feature>
<feature type="compositionally biased region" description="Basic and acidic residues" evidence="3">
    <location>
        <begin position="1401"/>
        <end position="1410"/>
    </location>
</feature>
<protein>
    <recommendedName>
        <fullName evidence="5">PDEase domain-containing protein</fullName>
    </recommendedName>
</protein>
<feature type="transmembrane region" description="Helical" evidence="4">
    <location>
        <begin position="244"/>
        <end position="268"/>
    </location>
</feature>
<feature type="compositionally biased region" description="Low complexity" evidence="3">
    <location>
        <begin position="1688"/>
        <end position="1704"/>
    </location>
</feature>
<dbReference type="GO" id="GO:0007165">
    <property type="term" value="P:signal transduction"/>
    <property type="evidence" value="ECO:0007669"/>
    <property type="project" value="InterPro"/>
</dbReference>
<dbReference type="InterPro" id="IPR002073">
    <property type="entry name" value="PDEase_catalytic_dom"/>
</dbReference>
<gene>
    <name evidence="6" type="ORF">FNF31_01837</name>
</gene>
<dbReference type="InterPro" id="IPR036971">
    <property type="entry name" value="PDEase_catalytic_dom_sf"/>
</dbReference>
<evidence type="ECO:0000313" key="7">
    <source>
        <dbReference type="Proteomes" id="UP000325113"/>
    </source>
</evidence>
<feature type="compositionally biased region" description="Low complexity" evidence="3">
    <location>
        <begin position="821"/>
        <end position="830"/>
    </location>
</feature>